<name>A0A6G1GG13_9PEZI</name>
<feature type="region of interest" description="Disordered" evidence="1">
    <location>
        <begin position="174"/>
        <end position="245"/>
    </location>
</feature>
<evidence type="ECO:0000313" key="2">
    <source>
        <dbReference type="EMBL" id="KAF1816851.1"/>
    </source>
</evidence>
<sequence length="245" mass="26083">MCSRRLEEIVNAMVEMKATCKDIMDGYKIPLIVQGPIGYLKAKLQNAQGNKKKAWILQAGTAVAGVTNGRKRGGSQRATSSNSPAPSQPALAGCSPQTASPFTNGGPADSTSYPNTLKRNRSTSVDEEPVGRHVPRPRNDPLSSYQPGFQSLPPAYQRLHTASDSNAAPQFSAYSWGLPPLPPQGHSNTTAAQQGFDSFTRASQQGSQPMYGNGNGGAGRAQSQYQYPGGYASNSPYPPHNDDDQ</sequence>
<evidence type="ECO:0000313" key="4">
    <source>
        <dbReference type="RefSeq" id="XP_033538482.1"/>
    </source>
</evidence>
<feature type="compositionally biased region" description="Polar residues" evidence="1">
    <location>
        <begin position="185"/>
        <end position="210"/>
    </location>
</feature>
<dbReference type="OrthoDB" id="3801063at2759"/>
<dbReference type="RefSeq" id="XP_033538482.1">
    <property type="nucleotide sequence ID" value="XM_033682363.1"/>
</dbReference>
<dbReference type="Proteomes" id="UP000504638">
    <property type="component" value="Unplaced"/>
</dbReference>
<reference evidence="2 4" key="1">
    <citation type="submission" date="2020-01" db="EMBL/GenBank/DDBJ databases">
        <authorList>
            <consortium name="DOE Joint Genome Institute"/>
            <person name="Haridas S."/>
            <person name="Albert R."/>
            <person name="Binder M."/>
            <person name="Bloem J."/>
            <person name="Labutti K."/>
            <person name="Salamov A."/>
            <person name="Andreopoulos B."/>
            <person name="Baker S.E."/>
            <person name="Barry K."/>
            <person name="Bills G."/>
            <person name="Bluhm B.H."/>
            <person name="Cannon C."/>
            <person name="Castanera R."/>
            <person name="Culley D.E."/>
            <person name="Daum C."/>
            <person name="Ezra D."/>
            <person name="Gonzalez J.B."/>
            <person name="Henrissat B."/>
            <person name="Kuo A."/>
            <person name="Liang C."/>
            <person name="Lipzen A."/>
            <person name="Lutzoni F."/>
            <person name="Magnuson J."/>
            <person name="Mondo S."/>
            <person name="Nolan M."/>
            <person name="Ohm R."/>
            <person name="Pangilinan J."/>
            <person name="Park H.-J."/>
            <person name="Ramirez L."/>
            <person name="Alfaro M."/>
            <person name="Sun H."/>
            <person name="Tritt A."/>
            <person name="Yoshinaga Y."/>
            <person name="Zwiers L.-H."/>
            <person name="Turgeon B.G."/>
            <person name="Goodwin S.B."/>
            <person name="Spatafora J.W."/>
            <person name="Crous P.W."/>
            <person name="Grigoriev I.V."/>
        </authorList>
    </citation>
    <scope>NUCLEOTIDE SEQUENCE</scope>
    <source>
        <strain evidence="2 4">CBS 781.70</strain>
    </source>
</reference>
<evidence type="ECO:0000256" key="1">
    <source>
        <dbReference type="SAM" id="MobiDB-lite"/>
    </source>
</evidence>
<reference evidence="4" key="2">
    <citation type="submission" date="2020-04" db="EMBL/GenBank/DDBJ databases">
        <authorList>
            <consortium name="NCBI Genome Project"/>
        </authorList>
    </citation>
    <scope>NUCLEOTIDE SEQUENCE</scope>
    <source>
        <strain evidence="4">CBS 781.70</strain>
    </source>
</reference>
<accession>A0A6G1GG13</accession>
<dbReference type="AlphaFoldDB" id="A0A6G1GG13"/>
<dbReference type="EMBL" id="ML975149">
    <property type="protein sequence ID" value="KAF1816851.1"/>
    <property type="molecule type" value="Genomic_DNA"/>
</dbReference>
<feature type="compositionally biased region" description="Polar residues" evidence="1">
    <location>
        <begin position="95"/>
        <end position="117"/>
    </location>
</feature>
<gene>
    <name evidence="2 4" type="ORF">P152DRAFT_504336</name>
</gene>
<keyword evidence="3" id="KW-1185">Reference proteome</keyword>
<reference evidence="4" key="3">
    <citation type="submission" date="2025-04" db="UniProtKB">
        <authorList>
            <consortium name="RefSeq"/>
        </authorList>
    </citation>
    <scope>IDENTIFICATION</scope>
    <source>
        <strain evidence="4">CBS 781.70</strain>
    </source>
</reference>
<evidence type="ECO:0000313" key="3">
    <source>
        <dbReference type="Proteomes" id="UP000504638"/>
    </source>
</evidence>
<protein>
    <submittedName>
        <fullName evidence="2 4">Uncharacterized protein</fullName>
    </submittedName>
</protein>
<dbReference type="GeneID" id="54422933"/>
<proteinExistence type="predicted"/>
<feature type="region of interest" description="Disordered" evidence="1">
    <location>
        <begin position="66"/>
        <end position="153"/>
    </location>
</feature>
<organism evidence="2">
    <name type="scientific">Eremomyces bilateralis CBS 781.70</name>
    <dbReference type="NCBI Taxonomy" id="1392243"/>
    <lineage>
        <taxon>Eukaryota</taxon>
        <taxon>Fungi</taxon>
        <taxon>Dikarya</taxon>
        <taxon>Ascomycota</taxon>
        <taxon>Pezizomycotina</taxon>
        <taxon>Dothideomycetes</taxon>
        <taxon>Dothideomycetes incertae sedis</taxon>
        <taxon>Eremomycetales</taxon>
        <taxon>Eremomycetaceae</taxon>
        <taxon>Eremomyces</taxon>
    </lineage>
</organism>
<feature type="compositionally biased region" description="Polar residues" evidence="1">
    <location>
        <begin position="76"/>
        <end position="85"/>
    </location>
</feature>